<comment type="caution">
    <text evidence="2">The sequence shown here is derived from an EMBL/GenBank/DDBJ whole genome shotgun (WGS) entry which is preliminary data.</text>
</comment>
<evidence type="ECO:0000256" key="1">
    <source>
        <dbReference type="SAM" id="Phobius"/>
    </source>
</evidence>
<accession>A0A9D9DTM4</accession>
<reference evidence="2" key="1">
    <citation type="submission" date="2020-10" db="EMBL/GenBank/DDBJ databases">
        <authorList>
            <person name="Gilroy R."/>
        </authorList>
    </citation>
    <scope>NUCLEOTIDE SEQUENCE</scope>
    <source>
        <strain evidence="2">2889</strain>
    </source>
</reference>
<sequence length="113" mass="12397">MSRLVERHPELVRDTVFGISARLPVAAVSLDTALRYAVDDTVPVENGAFTGFVVVSDSSLRIALETRPDTLVFDTAITLPVIEVKNMEKRGTGGLWFVLCLSSILLIIVILRK</sequence>
<feature type="transmembrane region" description="Helical" evidence="1">
    <location>
        <begin position="93"/>
        <end position="111"/>
    </location>
</feature>
<reference evidence="2" key="2">
    <citation type="journal article" date="2021" name="PeerJ">
        <title>Extensive microbial diversity within the chicken gut microbiome revealed by metagenomics and culture.</title>
        <authorList>
            <person name="Gilroy R."/>
            <person name="Ravi A."/>
            <person name="Getino M."/>
            <person name="Pursley I."/>
            <person name="Horton D.L."/>
            <person name="Alikhan N.F."/>
            <person name="Baker D."/>
            <person name="Gharbi K."/>
            <person name="Hall N."/>
            <person name="Watson M."/>
            <person name="Adriaenssens E.M."/>
            <person name="Foster-Nyarko E."/>
            <person name="Jarju S."/>
            <person name="Secka A."/>
            <person name="Antonio M."/>
            <person name="Oren A."/>
            <person name="Chaudhuri R.R."/>
            <person name="La Ragione R."/>
            <person name="Hildebrand F."/>
            <person name="Pallen M.J."/>
        </authorList>
    </citation>
    <scope>NUCLEOTIDE SEQUENCE</scope>
    <source>
        <strain evidence="2">2889</strain>
    </source>
</reference>
<name>A0A9D9DTM4_9BACT</name>
<protein>
    <submittedName>
        <fullName evidence="2">Uncharacterized protein</fullName>
    </submittedName>
</protein>
<keyword evidence="1" id="KW-1133">Transmembrane helix</keyword>
<evidence type="ECO:0000313" key="2">
    <source>
        <dbReference type="EMBL" id="MBO8432750.1"/>
    </source>
</evidence>
<keyword evidence="1" id="KW-0472">Membrane</keyword>
<organism evidence="2 3">
    <name type="scientific">Candidatus Pullibacteroides excrementavium</name>
    <dbReference type="NCBI Taxonomy" id="2840905"/>
    <lineage>
        <taxon>Bacteria</taxon>
        <taxon>Pseudomonadati</taxon>
        <taxon>Bacteroidota</taxon>
        <taxon>Bacteroidia</taxon>
        <taxon>Bacteroidales</taxon>
        <taxon>Candidatus Pullibacteroides</taxon>
    </lineage>
</organism>
<keyword evidence="1" id="KW-0812">Transmembrane</keyword>
<proteinExistence type="predicted"/>
<dbReference type="Proteomes" id="UP000823612">
    <property type="component" value="Unassembled WGS sequence"/>
</dbReference>
<dbReference type="AlphaFoldDB" id="A0A9D9DTM4"/>
<gene>
    <name evidence="2" type="ORF">IAB08_05605</name>
</gene>
<evidence type="ECO:0000313" key="3">
    <source>
        <dbReference type="Proteomes" id="UP000823612"/>
    </source>
</evidence>
<dbReference type="EMBL" id="JADIMZ010000086">
    <property type="protein sequence ID" value="MBO8432750.1"/>
    <property type="molecule type" value="Genomic_DNA"/>
</dbReference>